<dbReference type="SUPFAM" id="SSF50965">
    <property type="entry name" value="Galactose oxidase, central domain"/>
    <property type="match status" value="1"/>
</dbReference>
<evidence type="ECO:0000259" key="1">
    <source>
        <dbReference type="Pfam" id="PF00646"/>
    </source>
</evidence>
<dbReference type="RefSeq" id="XP_016444571.1">
    <property type="nucleotide sequence ID" value="XM_016589085.2"/>
</dbReference>
<accession>A0A1S3XXA3</accession>
<evidence type="ECO:0000259" key="2">
    <source>
        <dbReference type="Pfam" id="PF08268"/>
    </source>
</evidence>
<dbReference type="InterPro" id="IPR036047">
    <property type="entry name" value="F-box-like_dom_sf"/>
</dbReference>
<dbReference type="SUPFAM" id="SSF81383">
    <property type="entry name" value="F-box domain"/>
    <property type="match status" value="1"/>
</dbReference>
<dbReference type="PaxDb" id="4097-A0A1S3XXA3"/>
<dbReference type="AlphaFoldDB" id="A0A1S3XXA3"/>
<dbReference type="Gene3D" id="1.20.1280.50">
    <property type="match status" value="1"/>
</dbReference>
<dbReference type="OrthoDB" id="1894463at2759"/>
<dbReference type="KEGG" id="nta:107769827"/>
<dbReference type="InterPro" id="IPR050796">
    <property type="entry name" value="SCF_F-box_component"/>
</dbReference>
<dbReference type="Pfam" id="PF00646">
    <property type="entry name" value="F-box"/>
    <property type="match status" value="1"/>
</dbReference>
<keyword evidence="3" id="KW-1185">Reference proteome</keyword>
<dbReference type="Proteomes" id="UP000790787">
    <property type="component" value="Chromosome 2"/>
</dbReference>
<feature type="domain" description="F-box" evidence="1">
    <location>
        <begin position="20"/>
        <end position="58"/>
    </location>
</feature>
<dbReference type="NCBIfam" id="TIGR01640">
    <property type="entry name" value="F_box_assoc_1"/>
    <property type="match status" value="1"/>
</dbReference>
<sequence length="403" mass="46299">MDSNHERQRKPADESRNLIDSLQNEIALDIVSRLPISSLIQFRFVCQTWNMLTHDSRLVDLHLSRALKINPCIIFKTYHPQKDQLFFVELSDHDDDERTLREIQIPFSTSMAIFQIVGSCKGLLCLSGVYDHQAVYIYNPFTTEHKKLLHCNHAVEVNEVVYGFGFHPATNEYKVIKIGYYPHVYYATWSPGNTHVYDLPRSEAHVFSLGSNSWRNLGELPYKLHHSPGIFVSGRLHWVTRFNWHLDRLIVSFDLSNDTFQQVPRPDFNVNLFHCSYHLASLRGCLCACLLTSNGDNLEIWIMEEYNKKESWVKQFNIGASTIVGQDLSPQSYDIWRTSLQKGTVKVVCILKNGDILLDCQGEILIAYSIHEKILKIISISGMPKYCQAVAHVGSLNWIANPT</sequence>
<reference evidence="3" key="1">
    <citation type="journal article" date="2014" name="Nat. Commun.">
        <title>The tobacco genome sequence and its comparison with those of tomato and potato.</title>
        <authorList>
            <person name="Sierro N."/>
            <person name="Battey J.N."/>
            <person name="Ouadi S."/>
            <person name="Bakaher N."/>
            <person name="Bovet L."/>
            <person name="Willig A."/>
            <person name="Goepfert S."/>
            <person name="Peitsch M.C."/>
            <person name="Ivanov N.V."/>
        </authorList>
    </citation>
    <scope>NUCLEOTIDE SEQUENCE [LARGE SCALE GENOMIC DNA]</scope>
</reference>
<feature type="domain" description="F-box associated beta-propeller type 3" evidence="2">
    <location>
        <begin position="81"/>
        <end position="384"/>
    </location>
</feature>
<organism evidence="3 4">
    <name type="scientific">Nicotiana tabacum</name>
    <name type="common">Common tobacco</name>
    <dbReference type="NCBI Taxonomy" id="4097"/>
    <lineage>
        <taxon>Eukaryota</taxon>
        <taxon>Viridiplantae</taxon>
        <taxon>Streptophyta</taxon>
        <taxon>Embryophyta</taxon>
        <taxon>Tracheophyta</taxon>
        <taxon>Spermatophyta</taxon>
        <taxon>Magnoliopsida</taxon>
        <taxon>eudicotyledons</taxon>
        <taxon>Gunneridae</taxon>
        <taxon>Pentapetalae</taxon>
        <taxon>asterids</taxon>
        <taxon>lamiids</taxon>
        <taxon>Solanales</taxon>
        <taxon>Solanaceae</taxon>
        <taxon>Nicotianoideae</taxon>
        <taxon>Nicotianeae</taxon>
        <taxon>Nicotiana</taxon>
    </lineage>
</organism>
<evidence type="ECO:0000313" key="3">
    <source>
        <dbReference type="Proteomes" id="UP000790787"/>
    </source>
</evidence>
<dbReference type="InterPro" id="IPR017451">
    <property type="entry name" value="F-box-assoc_interact_dom"/>
</dbReference>
<dbReference type="InterPro" id="IPR001810">
    <property type="entry name" value="F-box_dom"/>
</dbReference>
<proteinExistence type="predicted"/>
<dbReference type="PANTHER" id="PTHR31672:SF13">
    <property type="entry name" value="F-BOX PROTEIN CPR30-LIKE"/>
    <property type="match status" value="1"/>
</dbReference>
<dbReference type="STRING" id="4097.A0A1S3XXA3"/>
<dbReference type="GeneID" id="107769827"/>
<evidence type="ECO:0000313" key="4">
    <source>
        <dbReference type="RefSeq" id="XP_016444571.1"/>
    </source>
</evidence>
<gene>
    <name evidence="4" type="primary">LOC107769827</name>
</gene>
<dbReference type="InterPro" id="IPR013187">
    <property type="entry name" value="F-box-assoc_dom_typ3"/>
</dbReference>
<reference evidence="4" key="2">
    <citation type="submission" date="2025-08" db="UniProtKB">
        <authorList>
            <consortium name="RefSeq"/>
        </authorList>
    </citation>
    <scope>IDENTIFICATION</scope>
    <source>
        <tissue evidence="4">Leaf</tissue>
    </source>
</reference>
<protein>
    <submittedName>
        <fullName evidence="4">F-box protein At3g07870-like</fullName>
    </submittedName>
</protein>
<dbReference type="Pfam" id="PF08268">
    <property type="entry name" value="FBA_3"/>
    <property type="match status" value="1"/>
</dbReference>
<name>A0A1S3XXA3_TOBAC</name>
<dbReference type="RefSeq" id="XP_016444571.1">
    <property type="nucleotide sequence ID" value="XM_016589085.1"/>
</dbReference>
<dbReference type="OMA" id="NDQCESS"/>
<dbReference type="PANTHER" id="PTHR31672">
    <property type="entry name" value="BNACNNG10540D PROTEIN"/>
    <property type="match status" value="1"/>
</dbReference>
<dbReference type="InterPro" id="IPR011043">
    <property type="entry name" value="Gal_Oxase/kelch_b-propeller"/>
</dbReference>